<proteinExistence type="predicted"/>
<evidence type="ECO:0000313" key="3">
    <source>
        <dbReference type="Proteomes" id="UP000324324"/>
    </source>
</evidence>
<comment type="caution">
    <text evidence="2">The sequence shown here is derived from an EMBL/GenBank/DDBJ whole genome shotgun (WGS) entry which is preliminary data.</text>
</comment>
<dbReference type="SMART" id="SM00855">
    <property type="entry name" value="PGAM"/>
    <property type="match status" value="1"/>
</dbReference>
<feature type="signal peptide" evidence="1">
    <location>
        <begin position="1"/>
        <end position="45"/>
    </location>
</feature>
<dbReference type="AlphaFoldDB" id="A0A5M8AJU8"/>
<evidence type="ECO:0000256" key="1">
    <source>
        <dbReference type="SAM" id="SignalP"/>
    </source>
</evidence>
<protein>
    <submittedName>
        <fullName evidence="2">Histidine phosphatase family protein</fullName>
    </submittedName>
</protein>
<dbReference type="Proteomes" id="UP000324324">
    <property type="component" value="Unassembled WGS sequence"/>
</dbReference>
<keyword evidence="1" id="KW-0732">Signal</keyword>
<gene>
    <name evidence="2" type="ORF">F1599_13715</name>
</gene>
<organism evidence="2 3">
    <name type="scientific">Cupriavidus cauae</name>
    <dbReference type="NCBI Taxonomy" id="2608999"/>
    <lineage>
        <taxon>Bacteria</taxon>
        <taxon>Pseudomonadati</taxon>
        <taxon>Pseudomonadota</taxon>
        <taxon>Betaproteobacteria</taxon>
        <taxon>Burkholderiales</taxon>
        <taxon>Burkholderiaceae</taxon>
        <taxon>Cupriavidus</taxon>
    </lineage>
</organism>
<dbReference type="InterPro" id="IPR013078">
    <property type="entry name" value="His_Pase_superF_clade-1"/>
</dbReference>
<dbReference type="Pfam" id="PF00300">
    <property type="entry name" value="His_Phos_1"/>
    <property type="match status" value="1"/>
</dbReference>
<dbReference type="InterPro" id="IPR029033">
    <property type="entry name" value="His_PPase_superfam"/>
</dbReference>
<reference evidence="2 3" key="1">
    <citation type="submission" date="2019-09" db="EMBL/GenBank/DDBJ databases">
        <title>Isolation of a novel species in the genus Cupriavidus from patients with sepsis using whole genome sequencing.</title>
        <authorList>
            <person name="Kweon O.J."/>
            <person name="Lee M.-K."/>
        </authorList>
    </citation>
    <scope>NUCLEOTIDE SEQUENCE [LARGE SCALE GENOMIC DNA]</scope>
    <source>
        <strain evidence="2 3">MKL-01</strain>
    </source>
</reference>
<keyword evidence="3" id="KW-1185">Reference proteome</keyword>
<dbReference type="SUPFAM" id="SSF53254">
    <property type="entry name" value="Phosphoglycerate mutase-like"/>
    <property type="match status" value="1"/>
</dbReference>
<feature type="chain" id="PRO_5024467023" evidence="1">
    <location>
        <begin position="46"/>
        <end position="214"/>
    </location>
</feature>
<name>A0A5M8AJU8_9BURK</name>
<evidence type="ECO:0000313" key="2">
    <source>
        <dbReference type="EMBL" id="KAA6122969.1"/>
    </source>
</evidence>
<dbReference type="CDD" id="cd07067">
    <property type="entry name" value="HP_PGM_like"/>
    <property type="match status" value="1"/>
</dbReference>
<dbReference type="EMBL" id="VWRN01000035">
    <property type="protein sequence ID" value="KAA6122969.1"/>
    <property type="molecule type" value="Genomic_DNA"/>
</dbReference>
<dbReference type="Gene3D" id="3.40.50.1240">
    <property type="entry name" value="Phosphoglycerate mutase-like"/>
    <property type="match status" value="1"/>
</dbReference>
<accession>A0A5M8AJU8</accession>
<dbReference type="RefSeq" id="WP_149318121.1">
    <property type="nucleotide sequence ID" value="NZ_VWRN01000035.1"/>
</dbReference>
<sequence>MIDRSGRPIDTPSTRRRDALRIAARVACWTALASAMPASVSSALAQPLGTLPVSALARPNVVVLLRHANAPGIGDPPGFDLQSCPTQRNLDASGRAQAQRLGAAWRAAGFRPSAVWSSAWCRCRDTARLMDLGPVTVLPVLNSFFGDADARTHQTAALSRFIDQLDPRGGPYLMVTHQVVITALTGQGADSGGGVVFELSPDGQPRRLYRLPAG</sequence>